<accession>B9F6A2</accession>
<gene>
    <name evidence="2" type="ORF">OsJ_09972</name>
</gene>
<dbReference type="Proteomes" id="UP000007752">
    <property type="component" value="Chromosome 3"/>
</dbReference>
<proteinExistence type="predicted"/>
<name>B9F6A2_ORYSJ</name>
<reference evidence="2" key="2">
    <citation type="submission" date="2008-12" db="EMBL/GenBank/DDBJ databases">
        <title>Improved gene annotation of the rice (Oryza sativa) genomes.</title>
        <authorList>
            <person name="Wang J."/>
            <person name="Li R."/>
            <person name="Fan W."/>
            <person name="Huang Q."/>
            <person name="Zhang J."/>
            <person name="Zhou Y."/>
            <person name="Hu Y."/>
            <person name="Zi S."/>
            <person name="Li J."/>
            <person name="Ni P."/>
            <person name="Zheng H."/>
            <person name="Zhang Y."/>
            <person name="Zhao M."/>
            <person name="Hao Q."/>
            <person name="McDermott J."/>
            <person name="Samudrala R."/>
            <person name="Kristiansen K."/>
            <person name="Wong G.K.-S."/>
        </authorList>
    </citation>
    <scope>NUCLEOTIDE SEQUENCE</scope>
</reference>
<feature type="compositionally biased region" description="Low complexity" evidence="1">
    <location>
        <begin position="53"/>
        <end position="70"/>
    </location>
</feature>
<reference evidence="2" key="1">
    <citation type="journal article" date="2005" name="PLoS Biol.">
        <title>The genomes of Oryza sativa: a history of duplications.</title>
        <authorList>
            <person name="Yu J."/>
            <person name="Wang J."/>
            <person name="Lin W."/>
            <person name="Li S."/>
            <person name="Li H."/>
            <person name="Zhou J."/>
            <person name="Ni P."/>
            <person name="Dong W."/>
            <person name="Hu S."/>
            <person name="Zeng C."/>
            <person name="Zhang J."/>
            <person name="Zhang Y."/>
            <person name="Li R."/>
            <person name="Xu Z."/>
            <person name="Li S."/>
            <person name="Li X."/>
            <person name="Zheng H."/>
            <person name="Cong L."/>
            <person name="Lin L."/>
            <person name="Yin J."/>
            <person name="Geng J."/>
            <person name="Li G."/>
            <person name="Shi J."/>
            <person name="Liu J."/>
            <person name="Lv H."/>
            <person name="Li J."/>
            <person name="Wang J."/>
            <person name="Deng Y."/>
            <person name="Ran L."/>
            <person name="Shi X."/>
            <person name="Wang X."/>
            <person name="Wu Q."/>
            <person name="Li C."/>
            <person name="Ren X."/>
            <person name="Wang J."/>
            <person name="Wang X."/>
            <person name="Li D."/>
            <person name="Liu D."/>
            <person name="Zhang X."/>
            <person name="Ji Z."/>
            <person name="Zhao W."/>
            <person name="Sun Y."/>
            <person name="Zhang Z."/>
            <person name="Bao J."/>
            <person name="Han Y."/>
            <person name="Dong L."/>
            <person name="Ji J."/>
            <person name="Chen P."/>
            <person name="Wu S."/>
            <person name="Liu J."/>
            <person name="Xiao Y."/>
            <person name="Bu D."/>
            <person name="Tan J."/>
            <person name="Yang L."/>
            <person name="Ye C."/>
            <person name="Zhang J."/>
            <person name="Xu J."/>
            <person name="Zhou Y."/>
            <person name="Yu Y."/>
            <person name="Zhang B."/>
            <person name="Zhuang S."/>
            <person name="Wei H."/>
            <person name="Liu B."/>
            <person name="Lei M."/>
            <person name="Yu H."/>
            <person name="Li Y."/>
            <person name="Xu H."/>
            <person name="Wei S."/>
            <person name="He X."/>
            <person name="Fang L."/>
            <person name="Zhang Z."/>
            <person name="Zhang Y."/>
            <person name="Huang X."/>
            <person name="Su Z."/>
            <person name="Tong W."/>
            <person name="Li J."/>
            <person name="Tong Z."/>
            <person name="Li S."/>
            <person name="Ye J."/>
            <person name="Wang L."/>
            <person name="Fang L."/>
            <person name="Lei T."/>
            <person name="Chen C."/>
            <person name="Chen H."/>
            <person name="Xu Z."/>
            <person name="Li H."/>
            <person name="Huang H."/>
            <person name="Zhang F."/>
            <person name="Xu H."/>
            <person name="Li N."/>
            <person name="Zhao C."/>
            <person name="Li S."/>
            <person name="Dong L."/>
            <person name="Huang Y."/>
            <person name="Li L."/>
            <person name="Xi Y."/>
            <person name="Qi Q."/>
            <person name="Li W."/>
            <person name="Zhang B."/>
            <person name="Hu W."/>
            <person name="Zhang Y."/>
            <person name="Tian X."/>
            <person name="Jiao Y."/>
            <person name="Liang X."/>
            <person name="Jin J."/>
            <person name="Gao L."/>
            <person name="Zheng W."/>
            <person name="Hao B."/>
            <person name="Liu S."/>
            <person name="Wang W."/>
            <person name="Yuan L."/>
            <person name="Cao M."/>
            <person name="McDermott J."/>
            <person name="Samudrala R."/>
            <person name="Wang J."/>
            <person name="Wong G.K."/>
            <person name="Yang H."/>
        </authorList>
    </citation>
    <scope>NUCLEOTIDE SEQUENCE [LARGE SCALE GENOMIC DNA]</scope>
</reference>
<feature type="region of interest" description="Disordered" evidence="1">
    <location>
        <begin position="1"/>
        <end position="169"/>
    </location>
</feature>
<evidence type="ECO:0000256" key="1">
    <source>
        <dbReference type="SAM" id="MobiDB-lite"/>
    </source>
</evidence>
<dbReference type="EMBL" id="CM000140">
    <property type="protein sequence ID" value="EEE58618.1"/>
    <property type="molecule type" value="Genomic_DNA"/>
</dbReference>
<feature type="region of interest" description="Disordered" evidence="1">
    <location>
        <begin position="182"/>
        <end position="220"/>
    </location>
</feature>
<protein>
    <submittedName>
        <fullName evidence="2">Uncharacterized protein</fullName>
    </submittedName>
</protein>
<sequence length="220" mass="22411">MLQKATEVTNGSQPLDDPVTTAGLLLAQHLHSLTPPDIGPRPRVRPAPPRTPPAAASPWLPASPSSYAPSDNDAGRGHEAEQEQAPSPQQPQPTPPPRRPGPASRRPPPTSRPSCRPSCRPLHRQGTPAPLAARSASIAPLTVPTGSVGGEARSGHRGAGSAAPSRTVVSTSGRAIVGVFRPPRAGAGSAEPFGASPPPSRHAAGFATGELRRRRGGGGG</sequence>
<feature type="compositionally biased region" description="Polar residues" evidence="1">
    <location>
        <begin position="1"/>
        <end position="13"/>
    </location>
</feature>
<organism evidence="2">
    <name type="scientific">Oryza sativa subsp. japonica</name>
    <name type="common">Rice</name>
    <dbReference type="NCBI Taxonomy" id="39947"/>
    <lineage>
        <taxon>Eukaryota</taxon>
        <taxon>Viridiplantae</taxon>
        <taxon>Streptophyta</taxon>
        <taxon>Embryophyta</taxon>
        <taxon>Tracheophyta</taxon>
        <taxon>Spermatophyta</taxon>
        <taxon>Magnoliopsida</taxon>
        <taxon>Liliopsida</taxon>
        <taxon>Poales</taxon>
        <taxon>Poaceae</taxon>
        <taxon>BOP clade</taxon>
        <taxon>Oryzoideae</taxon>
        <taxon>Oryzeae</taxon>
        <taxon>Oryzinae</taxon>
        <taxon>Oryza</taxon>
        <taxon>Oryza sativa</taxon>
    </lineage>
</organism>
<feature type="compositionally biased region" description="Pro residues" evidence="1">
    <location>
        <begin position="88"/>
        <end position="111"/>
    </location>
</feature>
<evidence type="ECO:0000313" key="2">
    <source>
        <dbReference type="EMBL" id="EEE58618.1"/>
    </source>
</evidence>
<dbReference type="AlphaFoldDB" id="B9F6A2"/>